<feature type="compositionally biased region" description="Low complexity" evidence="1">
    <location>
        <begin position="595"/>
        <end position="604"/>
    </location>
</feature>
<feature type="compositionally biased region" description="Basic residues" evidence="1">
    <location>
        <begin position="577"/>
        <end position="593"/>
    </location>
</feature>
<feature type="region of interest" description="Disordered" evidence="1">
    <location>
        <begin position="1541"/>
        <end position="1569"/>
    </location>
</feature>
<feature type="compositionally biased region" description="Basic and acidic residues" evidence="1">
    <location>
        <begin position="953"/>
        <end position="974"/>
    </location>
</feature>
<feature type="compositionally biased region" description="Basic residues" evidence="1">
    <location>
        <begin position="519"/>
        <end position="531"/>
    </location>
</feature>
<dbReference type="SUPFAM" id="SSF47473">
    <property type="entry name" value="EF-hand"/>
    <property type="match status" value="1"/>
</dbReference>
<feature type="compositionally biased region" description="Basic and acidic residues" evidence="1">
    <location>
        <begin position="831"/>
        <end position="873"/>
    </location>
</feature>
<dbReference type="EnsemblMetazoa" id="XM_038212973.1">
    <property type="protein sequence ID" value="XP_038068901.1"/>
    <property type="gene ID" value="LOC119738207"/>
</dbReference>
<feature type="compositionally biased region" description="Basic residues" evidence="1">
    <location>
        <begin position="740"/>
        <end position="762"/>
    </location>
</feature>
<accession>A0A914B064</accession>
<name>A0A914B064_PATMI</name>
<feature type="compositionally biased region" description="Basic residues" evidence="1">
    <location>
        <begin position="547"/>
        <end position="561"/>
    </location>
</feature>
<feature type="compositionally biased region" description="Basic residues" evidence="1">
    <location>
        <begin position="893"/>
        <end position="911"/>
    </location>
</feature>
<evidence type="ECO:0000313" key="3">
    <source>
        <dbReference type="Proteomes" id="UP000887568"/>
    </source>
</evidence>
<feature type="region of interest" description="Disordered" evidence="1">
    <location>
        <begin position="1109"/>
        <end position="1134"/>
    </location>
</feature>
<feature type="compositionally biased region" description="Basic residues" evidence="1">
    <location>
        <begin position="453"/>
        <end position="464"/>
    </location>
</feature>
<keyword evidence="3" id="KW-1185">Reference proteome</keyword>
<organism evidence="2 3">
    <name type="scientific">Patiria miniata</name>
    <name type="common">Bat star</name>
    <name type="synonym">Asterina miniata</name>
    <dbReference type="NCBI Taxonomy" id="46514"/>
    <lineage>
        <taxon>Eukaryota</taxon>
        <taxon>Metazoa</taxon>
        <taxon>Echinodermata</taxon>
        <taxon>Eleutherozoa</taxon>
        <taxon>Asterozoa</taxon>
        <taxon>Asteroidea</taxon>
        <taxon>Valvatacea</taxon>
        <taxon>Valvatida</taxon>
        <taxon>Asterinidae</taxon>
        <taxon>Patiria</taxon>
    </lineage>
</organism>
<feature type="compositionally biased region" description="Basic residues" evidence="1">
    <location>
        <begin position="427"/>
        <end position="436"/>
    </location>
</feature>
<sequence>MPSNSTTFPPLGTGRPSAPQRARTAHTASSLPLAGNARVSTHPLLPPHHMMRRQPHHHHRQHHPPLHGHYSPQTHRRHVSDTPGRVGCSVTDHLVELCDAPELPEISELLRQGAVSRATIVQMIEQGICRTSFNDVQRFPAIHPSIMSARMERIVRYITFVSAPPIERRAPKDRPKSWDRKAYKPLGPEECFRCQLQTDHAVCERHKYLRVGGGFRHSYWYIKQTMDVIEAEHRKVAEEVRQRYMAELASKARQAQSRRRIKTYVRGADGKLVSRYCFVTEEEFQEMKKDVKLARKILGVAEDEELEDWVSSKRKYVVDEKGEIVQVSRRKIGDSAYEESIESADVNNNYYPGKDGRRRGRRGRHHRRDSDSDSFESGMGNSILEEGEGGGRRRRRHRRGRHGSGGRYSSVESVESYVSEGGTRRERTVRRRRRRCSRDGSESSYYEDEDGKMHRRRRRHRRRSYSGSDSGTGLDSGDSRHGRRRGGRRHGRHRRHRGRDYSDDEYSSGSYDSRDGGRGKGRRRGRGRRGRYSSYSDDDSYEDGSRSGRKRGGRRHRRRHRSYSDESDLSGDEGEGRRRRRRGRHHRSRHHGGHSSDSSDYTGSDDSRRRDRRHRRRRHRGRRHGSGDDVSWSGESSTDGGHGGRGHRRGRRHRRRRYSDDSGTSLDGDSYDGEGGARGGRRRRRRHRRSDSYSDSYSDSDGGSRDGKGRGRRRRHRRRRYSDDSDASYYSDDDEDGGGRRRGRRRGGGKKGGRRGRGRHRGGGSGSYDTEDYSGSEGSYSSGSSYNSSDDYSSSESLPVSSEVSDASDPSSVHSSDLSSIDSDLDEEERECVKAEKKAKKLAEKRAAKQEKKVVARKEAREVKREQIRQEKKERRRERRKERRGEDGDGRGRGRGRGRDRRDKRRRHRTPTSRSVSVCSSVSSVRSDEISDVDSALVGEERERAIKAKKAQKKEEKKAVKQKEKVQKVKEEHREKRREKERKRIKREIEREMDRMSTPSDISSVHSSELSSLSDAEGMTEEERVRKKKEKKQKRIEEKKKERKMLKAVQKVMAKRKNRRGSGSSDDSYAKGKQDFYDLPPEIQKTMVKYSKGSKRGLLGEEGMEWLDDWKNKKEREKRKKKSKKGKEEFTGEMMELRAPDGRIIRVPKTSLYDVWKQTKKVRLKKDGTVARDSDSDAETIELDSDGNMTTQPKTLELKEAGYYAKWDGFAEPPATPTQGGRIKFQGVRKVHHAFRKDKGVLTEHLKRVLDTASELTDPRPGERVEVSRGSDRGAWESVDFISHFRLVENYKLDPLGRAFVVEDVDYDCSLNGQEMRAAVEGVPSLSTIKPKQLEYVLKVLNIDDHTAVSFKMFAVVAGVCERMCNMDSFGKYILDKTDLLDIARKMALYKSIFYCNVNSERSDNHITAESLRIELMAGGLNREQERYIMSKMNPNEYGEISFFDYIAYIPLFLSMHENIIDNPLDRQAKYTRLERGEVQRDMNPLGLPLQRTYLGAPKEIFPSGIPVRAGEDGAPAAGARGFIEKGELLDGAVVGGKSGRFPSISQKTSSPMSAKRGGRAKTVAMSLP</sequence>
<feature type="compositionally biased region" description="Low complexity" evidence="1">
    <location>
        <begin position="465"/>
        <end position="476"/>
    </location>
</feature>
<feature type="compositionally biased region" description="Basic residues" evidence="1">
    <location>
        <begin position="710"/>
        <end position="720"/>
    </location>
</feature>
<feature type="compositionally biased region" description="Polar residues" evidence="1">
    <location>
        <begin position="1544"/>
        <end position="1553"/>
    </location>
</feature>
<feature type="compositionally biased region" description="Low complexity" evidence="1">
    <location>
        <begin position="775"/>
        <end position="822"/>
    </location>
</feature>
<feature type="compositionally biased region" description="Basic residues" evidence="1">
    <location>
        <begin position="610"/>
        <end position="624"/>
    </location>
</feature>
<dbReference type="OrthoDB" id="2121618at2759"/>
<feature type="compositionally biased region" description="Low complexity" evidence="1">
    <location>
        <begin position="1000"/>
        <end position="1014"/>
    </location>
</feature>
<dbReference type="OMA" id="HAVCERH"/>
<reference evidence="2" key="1">
    <citation type="submission" date="2022-11" db="UniProtKB">
        <authorList>
            <consortium name="EnsemblMetazoa"/>
        </authorList>
    </citation>
    <scope>IDENTIFICATION</scope>
</reference>
<evidence type="ECO:0000313" key="2">
    <source>
        <dbReference type="EnsemblMetazoa" id="XP_038068901.1"/>
    </source>
</evidence>
<dbReference type="RefSeq" id="XP_038068901.1">
    <property type="nucleotide sequence ID" value="XM_038212973.1"/>
</dbReference>
<proteinExistence type="predicted"/>
<feature type="compositionally biased region" description="Basic residues" evidence="1">
    <location>
        <begin position="1116"/>
        <end position="1125"/>
    </location>
</feature>
<feature type="region of interest" description="Disordered" evidence="1">
    <location>
        <begin position="346"/>
        <end position="1075"/>
    </location>
</feature>
<dbReference type="InterPro" id="IPR011992">
    <property type="entry name" value="EF-hand-dom_pair"/>
</dbReference>
<feature type="compositionally biased region" description="Basic residues" evidence="1">
    <location>
        <begin position="356"/>
        <end position="367"/>
    </location>
</feature>
<evidence type="ECO:0000256" key="1">
    <source>
        <dbReference type="SAM" id="MobiDB-lite"/>
    </source>
</evidence>
<feature type="compositionally biased region" description="Basic residues" evidence="1">
    <location>
        <begin position="481"/>
        <end position="498"/>
    </location>
</feature>
<feature type="compositionally biased region" description="Basic residues" evidence="1">
    <location>
        <begin position="975"/>
        <end position="986"/>
    </location>
</feature>
<dbReference type="PANTHER" id="PTHR35538">
    <property type="entry name" value="LIG_CHAN-GLU_BD DOMAIN-CONTAINING PROTEIN"/>
    <property type="match status" value="1"/>
</dbReference>
<feature type="compositionally biased region" description="Basic residues" evidence="1">
    <location>
        <begin position="49"/>
        <end position="66"/>
    </location>
</feature>
<protein>
    <submittedName>
        <fullName evidence="2">Uncharacterized protein</fullName>
    </submittedName>
</protein>
<feature type="compositionally biased region" description="Basic residues" evidence="1">
    <location>
        <begin position="644"/>
        <end position="657"/>
    </location>
</feature>
<feature type="compositionally biased region" description="Basic residues" evidence="1">
    <location>
        <begin position="392"/>
        <end position="404"/>
    </location>
</feature>
<feature type="compositionally biased region" description="Low complexity" evidence="1">
    <location>
        <begin position="407"/>
        <end position="421"/>
    </location>
</feature>
<feature type="compositionally biased region" description="Low complexity" evidence="1">
    <location>
        <begin position="913"/>
        <end position="925"/>
    </location>
</feature>
<feature type="compositionally biased region" description="Basic residues" evidence="1">
    <location>
        <begin position="679"/>
        <end position="689"/>
    </location>
</feature>
<dbReference type="PANTHER" id="PTHR35538:SF3">
    <property type="entry name" value="C-TYPE LECTIN DOMAIN-CONTAINING PROTEIN"/>
    <property type="match status" value="1"/>
</dbReference>
<feature type="region of interest" description="Disordered" evidence="1">
    <location>
        <begin position="1"/>
        <end position="84"/>
    </location>
</feature>
<dbReference type="Proteomes" id="UP000887568">
    <property type="component" value="Unplaced"/>
</dbReference>
<dbReference type="GeneID" id="119738207"/>
<feature type="compositionally biased region" description="Basic and acidic residues" evidence="1">
    <location>
        <begin position="883"/>
        <end position="892"/>
    </location>
</feature>